<evidence type="ECO:0000256" key="4">
    <source>
        <dbReference type="ARBA" id="ARBA00023163"/>
    </source>
</evidence>
<evidence type="ECO:0000313" key="6">
    <source>
        <dbReference type="Proteomes" id="UP000665047"/>
    </source>
</evidence>
<evidence type="ECO:0000256" key="1">
    <source>
        <dbReference type="ARBA" id="ARBA00010234"/>
    </source>
</evidence>
<keyword evidence="4" id="KW-0804">Transcription</keyword>
<reference evidence="5 6" key="1">
    <citation type="submission" date="2021-03" db="EMBL/GenBank/DDBJ databases">
        <title>Complete Genome Sequence Data of Xenorhabdus budapestensis strain C72, a Candidate Biological Control Agent, from China.</title>
        <authorList>
            <person name="LI B."/>
            <person name="WANG S."/>
            <person name="QIU D."/>
        </authorList>
    </citation>
    <scope>NUCLEOTIDE SEQUENCE [LARGE SCALE GENOMIC DNA]</scope>
    <source>
        <strain evidence="5 6">C-7-2</strain>
    </source>
</reference>
<proteinExistence type="inferred from homology"/>
<keyword evidence="2" id="KW-0805">Transcription regulation</keyword>
<comment type="similarity">
    <text evidence="1">Belongs to the phage antitermination Q type 1 family.</text>
</comment>
<keyword evidence="6" id="KW-1185">Reference proteome</keyword>
<name>A0ABX7VM41_XENBU</name>
<sequence>MGYRGERQLTKEQHNWIDGWLNLWGAWVHSGRLDVSHVNMIYKFMASVEPISAKSRPMCNDDEGMLISQVVDAVISIDKEAYSILLSYYAHGASKLSISTYLHEKAKPRLMQSRGGNKLRKPSLMSIRREVTEKLEASLYLLHEPLKNAMNSLKRAPIINEKYRNALTNLNN</sequence>
<dbReference type="RefSeq" id="WP_209028048.1">
    <property type="nucleotide sequence ID" value="NZ_CP072455.1"/>
</dbReference>
<accession>A0ABX7VM41</accession>
<dbReference type="InterPro" id="IPR010534">
    <property type="entry name" value="Phage_933W_GpQ"/>
</dbReference>
<gene>
    <name evidence="5" type="ORF">HGO23_04095</name>
</gene>
<evidence type="ECO:0000256" key="3">
    <source>
        <dbReference type="ARBA" id="ARBA00023125"/>
    </source>
</evidence>
<protein>
    <submittedName>
        <fullName evidence="5">Antiterminator</fullName>
    </submittedName>
</protein>
<evidence type="ECO:0000256" key="2">
    <source>
        <dbReference type="ARBA" id="ARBA00023015"/>
    </source>
</evidence>
<dbReference type="Pfam" id="PF06530">
    <property type="entry name" value="Phage_antitermQ"/>
    <property type="match status" value="1"/>
</dbReference>
<dbReference type="Proteomes" id="UP000665047">
    <property type="component" value="Chromosome"/>
</dbReference>
<evidence type="ECO:0000313" key="5">
    <source>
        <dbReference type="EMBL" id="QTL40580.1"/>
    </source>
</evidence>
<organism evidence="5 6">
    <name type="scientific">Xenorhabdus budapestensis</name>
    <dbReference type="NCBI Taxonomy" id="290110"/>
    <lineage>
        <taxon>Bacteria</taxon>
        <taxon>Pseudomonadati</taxon>
        <taxon>Pseudomonadota</taxon>
        <taxon>Gammaproteobacteria</taxon>
        <taxon>Enterobacterales</taxon>
        <taxon>Morganellaceae</taxon>
        <taxon>Xenorhabdus</taxon>
    </lineage>
</organism>
<dbReference type="EMBL" id="CP072455">
    <property type="protein sequence ID" value="QTL40580.1"/>
    <property type="molecule type" value="Genomic_DNA"/>
</dbReference>
<keyword evidence="3" id="KW-0238">DNA-binding</keyword>